<evidence type="ECO:0000256" key="4">
    <source>
        <dbReference type="ARBA" id="ARBA00023163"/>
    </source>
</evidence>
<protein>
    <submittedName>
        <fullName evidence="5">Predicted transcriptional regulator</fullName>
    </submittedName>
</protein>
<dbReference type="Proteomes" id="UP000184609">
    <property type="component" value="Unassembled WGS sequence"/>
</dbReference>
<dbReference type="InterPro" id="IPR036388">
    <property type="entry name" value="WH-like_DNA-bd_sf"/>
</dbReference>
<keyword evidence="4" id="KW-0804">Transcription</keyword>
<dbReference type="Gene3D" id="1.10.10.10">
    <property type="entry name" value="Winged helix-like DNA-binding domain superfamily/Winged helix DNA-binding domain"/>
    <property type="match status" value="1"/>
</dbReference>
<dbReference type="EMBL" id="FRXN01000001">
    <property type="protein sequence ID" value="SHO59651.1"/>
    <property type="molecule type" value="Genomic_DNA"/>
</dbReference>
<dbReference type="AlphaFoldDB" id="A0A1M7Z445"/>
<keyword evidence="3" id="KW-0238">DNA-binding</keyword>
<dbReference type="GO" id="GO:0003677">
    <property type="term" value="F:DNA binding"/>
    <property type="evidence" value="ECO:0007669"/>
    <property type="project" value="UniProtKB-KW"/>
</dbReference>
<evidence type="ECO:0000256" key="3">
    <source>
        <dbReference type="ARBA" id="ARBA00023125"/>
    </source>
</evidence>
<dbReference type="Pfam" id="PF03965">
    <property type="entry name" value="Penicillinase_R"/>
    <property type="match status" value="1"/>
</dbReference>
<name>A0A1M7Z445_9BACT</name>
<keyword evidence="2" id="KW-0805">Transcription regulation</keyword>
<accession>A0A1M7Z445</accession>
<dbReference type="PIRSF" id="PIRSF019455">
    <property type="entry name" value="CopR_AtkY"/>
    <property type="match status" value="1"/>
</dbReference>
<dbReference type="InterPro" id="IPR005650">
    <property type="entry name" value="BlaI_family"/>
</dbReference>
<dbReference type="RefSeq" id="WP_073569957.1">
    <property type="nucleotide sequence ID" value="NZ_FRXN01000001.1"/>
</dbReference>
<evidence type="ECO:0000256" key="2">
    <source>
        <dbReference type="ARBA" id="ARBA00023015"/>
    </source>
</evidence>
<proteinExistence type="inferred from homology"/>
<dbReference type="Gene3D" id="1.10.4040.10">
    <property type="entry name" value="Penicillinase repressor domain"/>
    <property type="match status" value="1"/>
</dbReference>
<evidence type="ECO:0000313" key="5">
    <source>
        <dbReference type="EMBL" id="SHO59651.1"/>
    </source>
</evidence>
<comment type="similarity">
    <text evidence="1">Belongs to the BlaI transcriptional regulatory family.</text>
</comment>
<dbReference type="GO" id="GO:0045892">
    <property type="term" value="P:negative regulation of DNA-templated transcription"/>
    <property type="evidence" value="ECO:0007669"/>
    <property type="project" value="InterPro"/>
</dbReference>
<keyword evidence="6" id="KW-1185">Reference proteome</keyword>
<dbReference type="STRING" id="1073327.SAMN04488108_0274"/>
<reference evidence="6" key="1">
    <citation type="submission" date="2016-12" db="EMBL/GenBank/DDBJ databases">
        <authorList>
            <person name="Varghese N."/>
            <person name="Submissions S."/>
        </authorList>
    </citation>
    <scope>NUCLEOTIDE SEQUENCE [LARGE SCALE GENOMIC DNA]</scope>
    <source>
        <strain evidence="6">DSM 25035</strain>
    </source>
</reference>
<dbReference type="SUPFAM" id="SSF46785">
    <property type="entry name" value="Winged helix' DNA-binding domain"/>
    <property type="match status" value="1"/>
</dbReference>
<gene>
    <name evidence="5" type="ORF">SAMN04488108_0274</name>
</gene>
<sequence>MKELSQQEERVMRLFWKKGQALVRDVLDELPEPKPPYTTLASTIRLLEKKGYLTHKVYGTTHMYIPTVSQEEYSKSSINHMVKHFFEGSVGNFLSFMVKEKKISKDEVEDLQKLIDDYEKKGKK</sequence>
<evidence type="ECO:0000256" key="1">
    <source>
        <dbReference type="ARBA" id="ARBA00011046"/>
    </source>
</evidence>
<organism evidence="5 6">
    <name type="scientific">Algoriphagus zhangzhouensis</name>
    <dbReference type="NCBI Taxonomy" id="1073327"/>
    <lineage>
        <taxon>Bacteria</taxon>
        <taxon>Pseudomonadati</taxon>
        <taxon>Bacteroidota</taxon>
        <taxon>Cytophagia</taxon>
        <taxon>Cytophagales</taxon>
        <taxon>Cyclobacteriaceae</taxon>
        <taxon>Algoriphagus</taxon>
    </lineage>
</organism>
<dbReference type="OrthoDB" id="1098508at2"/>
<evidence type="ECO:0000313" key="6">
    <source>
        <dbReference type="Proteomes" id="UP000184609"/>
    </source>
</evidence>
<dbReference type="InterPro" id="IPR036390">
    <property type="entry name" value="WH_DNA-bd_sf"/>
</dbReference>